<dbReference type="GO" id="GO:0000027">
    <property type="term" value="P:ribosomal large subunit assembly"/>
    <property type="evidence" value="ECO:0007669"/>
    <property type="project" value="UniProtKB-UniRule"/>
</dbReference>
<evidence type="ECO:0000313" key="7">
    <source>
        <dbReference type="EMBL" id="SVE93052.1"/>
    </source>
</evidence>
<comment type="similarity">
    <text evidence="1 5">Belongs to the NOP53 family.</text>
</comment>
<evidence type="ECO:0000256" key="4">
    <source>
        <dbReference type="ARBA" id="ARBA00023242"/>
    </source>
</evidence>
<dbReference type="PANTHER" id="PTHR14211:SF7">
    <property type="entry name" value="RIBOSOME BIOGENESIS PROTEIN NOP53"/>
    <property type="match status" value="1"/>
</dbReference>
<accession>A0A4Y7NIT3</accession>
<evidence type="ECO:0000256" key="3">
    <source>
        <dbReference type="ARBA" id="ARBA00022517"/>
    </source>
</evidence>
<evidence type="ECO:0000256" key="5">
    <source>
        <dbReference type="PIRNR" id="PIRNR017302"/>
    </source>
</evidence>
<comment type="function">
    <text evidence="5">May play a role in ribosome biogenesis.</text>
</comment>
<sequence length="463" mass="53623">MISDDGKTEVKKPRRLVKHKKKTWRVTDIGDVDRFLESQRSDERRIGPLNDLPDENFFVIPSKQENVVLNQQAIKKKRSKEIGPLKCHAILTPSSAVPDPLIKRNRVRTTEERADPLILKIKQQRRAEGKIPRKYVQSIKDRQKSKEEYAQKTKKPERLRTTFDFDLWGDKGDALVIGDKSVVEADLADEVRKYTLDKMGKRIYSRPQAMFKKTTALPAVEVPHPGASYNPTFQDHQELLQKACQNESKEIHKEKKISNAIAPMLKKVSPSEKQKAWMSEMSQGLDEDDEQQDESAISASLVRPTKPKTLKQKKKAKMLKFKETHRLKLKETKKRMMALDQLRSIRRQIRKSEEEAGKRAEKRKKEKEGKLMKPAVLGRYKYEPAPLEVNLSDEIAGTLRGLKTEGNLLIDRYKSLQRRNIVEPRIRHRVVYKYKHKVFIKRSHATAQGMKVGNKSINSLLNK</sequence>
<keyword evidence="3 5" id="KW-0690">Ribosome biogenesis</keyword>
<name>A0A4Y7NIT3_9CRUS</name>
<dbReference type="InterPro" id="IPR011687">
    <property type="entry name" value="Nop53/GLTSCR2"/>
</dbReference>
<evidence type="ECO:0000256" key="6">
    <source>
        <dbReference type="SAM" id="MobiDB-lite"/>
    </source>
</evidence>
<dbReference type="GO" id="GO:0005730">
    <property type="term" value="C:nucleolus"/>
    <property type="evidence" value="ECO:0007669"/>
    <property type="project" value="UniProtKB-SubCell"/>
</dbReference>
<dbReference type="Pfam" id="PF07767">
    <property type="entry name" value="Nop53"/>
    <property type="match status" value="1"/>
</dbReference>
<dbReference type="GO" id="GO:0006364">
    <property type="term" value="P:rRNA processing"/>
    <property type="evidence" value="ECO:0007669"/>
    <property type="project" value="TreeGrafter"/>
</dbReference>
<dbReference type="PIRSF" id="PIRSF017302">
    <property type="entry name" value="Gltscr2"/>
    <property type="match status" value="1"/>
</dbReference>
<evidence type="ECO:0000256" key="1">
    <source>
        <dbReference type="ARBA" id="ARBA00008838"/>
    </source>
</evidence>
<dbReference type="EMBL" id="LR023433">
    <property type="protein sequence ID" value="SVE93052.1"/>
    <property type="molecule type" value="mRNA"/>
</dbReference>
<comment type="subcellular location">
    <subcellularLocation>
        <location evidence="5">Nucleus</location>
        <location evidence="5">Nucleolus</location>
    </subcellularLocation>
    <subcellularLocation>
        <location evidence="5">Nucleus</location>
        <location evidence="5">Nucleoplasm</location>
    </subcellularLocation>
</comment>
<gene>
    <name evidence="7" type="primary">EOG090X07H9</name>
</gene>
<feature type="region of interest" description="Disordered" evidence="6">
    <location>
        <begin position="350"/>
        <end position="369"/>
    </location>
</feature>
<dbReference type="GO" id="GO:0005654">
    <property type="term" value="C:nucleoplasm"/>
    <property type="evidence" value="ECO:0007669"/>
    <property type="project" value="UniProtKB-SubCell"/>
</dbReference>
<dbReference type="AlphaFoldDB" id="A0A4Y7NIT3"/>
<dbReference type="GO" id="GO:0008097">
    <property type="term" value="F:5S rRNA binding"/>
    <property type="evidence" value="ECO:0007669"/>
    <property type="project" value="TreeGrafter"/>
</dbReference>
<dbReference type="PANTHER" id="PTHR14211">
    <property type="entry name" value="GLIOMA SUPPRESSOR CANDIDATE REGION GENE 2"/>
    <property type="match status" value="1"/>
</dbReference>
<proteinExistence type="evidence at transcript level"/>
<protein>
    <recommendedName>
        <fullName evidence="2 5">Ribosome biogenesis protein NOP53</fullName>
    </recommendedName>
</protein>
<reference evidence="7" key="1">
    <citation type="submission" date="2018-08" db="EMBL/GenBank/DDBJ databases">
        <authorList>
            <person name="Cornetti L."/>
        </authorList>
    </citation>
    <scope>NUCLEOTIDE SEQUENCE</scope>
    <source>
        <strain evidence="7">DE-FRO-2-1</strain>
    </source>
</reference>
<organism evidence="7">
    <name type="scientific">Moina brachiata</name>
    <dbReference type="NCBI Taxonomy" id="675436"/>
    <lineage>
        <taxon>Eukaryota</taxon>
        <taxon>Metazoa</taxon>
        <taxon>Ecdysozoa</taxon>
        <taxon>Arthropoda</taxon>
        <taxon>Crustacea</taxon>
        <taxon>Branchiopoda</taxon>
        <taxon>Diplostraca</taxon>
        <taxon>Cladocera</taxon>
        <taxon>Anomopoda</taxon>
        <taxon>Moinidae</taxon>
        <taxon>Moina</taxon>
    </lineage>
</organism>
<feature type="compositionally biased region" description="Basic and acidic residues" evidence="6">
    <location>
        <begin position="350"/>
        <end position="359"/>
    </location>
</feature>
<keyword evidence="4 5" id="KW-0539">Nucleus</keyword>
<feature type="region of interest" description="Disordered" evidence="6">
    <location>
        <begin position="268"/>
        <end position="310"/>
    </location>
</feature>
<evidence type="ECO:0000256" key="2">
    <source>
        <dbReference type="ARBA" id="ARBA00018339"/>
    </source>
</evidence>